<gene>
    <name evidence="1" type="ORF">CDAR_478621</name>
</gene>
<sequence>MARGCTQGDEIKKEGITNRTNKISRRNQIYSYCYASMLFFSAAVPSGSSVCEKQLRYSYCCASPSRNMASDWLILGVILWRRWYFFTVLFRPLCSDSVHGHCVLLNLG</sequence>
<comment type="caution">
    <text evidence="1">The sequence shown here is derived from an EMBL/GenBank/DDBJ whole genome shotgun (WGS) entry which is preliminary data.</text>
</comment>
<dbReference type="AlphaFoldDB" id="A0AAV4QMH4"/>
<reference evidence="1 2" key="1">
    <citation type="submission" date="2021-06" db="EMBL/GenBank/DDBJ databases">
        <title>Caerostris darwini draft genome.</title>
        <authorList>
            <person name="Kono N."/>
            <person name="Arakawa K."/>
        </authorList>
    </citation>
    <scope>NUCLEOTIDE SEQUENCE [LARGE SCALE GENOMIC DNA]</scope>
</reference>
<dbReference type="Proteomes" id="UP001054837">
    <property type="component" value="Unassembled WGS sequence"/>
</dbReference>
<accession>A0AAV4QMH4</accession>
<organism evidence="1 2">
    <name type="scientific">Caerostris darwini</name>
    <dbReference type="NCBI Taxonomy" id="1538125"/>
    <lineage>
        <taxon>Eukaryota</taxon>
        <taxon>Metazoa</taxon>
        <taxon>Ecdysozoa</taxon>
        <taxon>Arthropoda</taxon>
        <taxon>Chelicerata</taxon>
        <taxon>Arachnida</taxon>
        <taxon>Araneae</taxon>
        <taxon>Araneomorphae</taxon>
        <taxon>Entelegynae</taxon>
        <taxon>Araneoidea</taxon>
        <taxon>Araneidae</taxon>
        <taxon>Caerostris</taxon>
    </lineage>
</organism>
<proteinExistence type="predicted"/>
<keyword evidence="2" id="KW-1185">Reference proteome</keyword>
<dbReference type="EMBL" id="BPLQ01004754">
    <property type="protein sequence ID" value="GIY10477.1"/>
    <property type="molecule type" value="Genomic_DNA"/>
</dbReference>
<name>A0AAV4QMH4_9ARAC</name>
<protein>
    <submittedName>
        <fullName evidence="1">Uncharacterized protein</fullName>
    </submittedName>
</protein>
<evidence type="ECO:0000313" key="1">
    <source>
        <dbReference type="EMBL" id="GIY10477.1"/>
    </source>
</evidence>
<evidence type="ECO:0000313" key="2">
    <source>
        <dbReference type="Proteomes" id="UP001054837"/>
    </source>
</evidence>